<comment type="caution">
    <text evidence="1">The sequence shown here is derived from an EMBL/GenBank/DDBJ whole genome shotgun (WGS) entry which is preliminary data.</text>
</comment>
<organism evidence="1 2">
    <name type="scientific">Candidatus Epulonipiscium fishelsonii</name>
    <dbReference type="NCBI Taxonomy" id="77094"/>
    <lineage>
        <taxon>Bacteria</taxon>
        <taxon>Bacillati</taxon>
        <taxon>Bacillota</taxon>
        <taxon>Clostridia</taxon>
        <taxon>Lachnospirales</taxon>
        <taxon>Lachnospiraceae</taxon>
        <taxon>Candidatus Epulonipiscium</taxon>
    </lineage>
</organism>
<evidence type="ECO:0000313" key="2">
    <source>
        <dbReference type="Proteomes" id="UP000188605"/>
    </source>
</evidence>
<name>A0ACC8X8T6_9FIRM</name>
<evidence type="ECO:0000313" key="1">
    <source>
        <dbReference type="EMBL" id="ONI38471.1"/>
    </source>
</evidence>
<keyword evidence="2" id="KW-1185">Reference proteome</keyword>
<dbReference type="EMBL" id="LJDB01000087">
    <property type="protein sequence ID" value="ONI38471.1"/>
    <property type="molecule type" value="Genomic_DNA"/>
</dbReference>
<reference evidence="1" key="1">
    <citation type="submission" date="2016-08" db="EMBL/GenBank/DDBJ databases">
        <authorList>
            <person name="Ngugi D.K."/>
            <person name="Miyake S."/>
            <person name="Stingl U."/>
        </authorList>
    </citation>
    <scope>NUCLEOTIDE SEQUENCE</scope>
    <source>
        <strain evidence="1">SCG-B11WGA-EpuloA1</strain>
    </source>
</reference>
<protein>
    <submittedName>
        <fullName evidence="1">Uncharacterized protein</fullName>
    </submittedName>
</protein>
<dbReference type="Proteomes" id="UP000188605">
    <property type="component" value="Unassembled WGS sequence"/>
</dbReference>
<sequence>MLKLIKYFLWGIIFVFYSTSFFPMNFLEISQLFSGKSFLNYILFIILGIFSICIISLYDFILRAEFKLPITFMDTLKIGWISNTIGNFIGESPTRYAGISSILYQTKGIDSNKATLISIIKNTLFKIEENNDGEIEFLRLSVKTKVYLILSILFKWVISYFLLLYIFISFNVNISILNSFLLFTVASLLGRFSRVPGDIGVFAIIFILFSKAKVENLLVALIVYRFVYSIIPLLITLVFLSSKASRLKSFKLSREQKKLIHLIAIQSMAALTFSVGILLIISGTFNNVLYEVSESLESSVYMVKLTSLGLGLLLLVLSDGILHRVKTSYYTTLVFLSLALILSMFHLKLIGQSIFLIIVIAILIPAKSSFFRENGAISIKYIFGNFVFLLLVTLIYFVSYINALDNKGFKDIIDDLQLRHFIYYLVILVVASVFANLTRRKHLEFTQPTEKSLDKVSEFLKKYDGNSMTHLIFLKDKMLFFAQSETVLIAYRPFKDKLLALGDPIGDEANFKEAINDFRLFADKFDMSPVFYEVNEKFLPIYHDNGFNFLKVGEEAILELDKFTLAGKKAAPLRTIKNKMNRNELEFELVMPPFNQDFVSTLKDISDKWLDGKNEKGYSLGFFDENYISLAPIATIKVENQIIAFATIMPVYHKEKLAIDLMRLIPHPPNGTMDALFIGIIEWAIENNYKYFILGKAPLSNVGTNRFSTSKEKLVRHFYKYGNKIYSFIGLRRFKEKFYPDWEGVYLAYPKSINLSATILQLAKIIGHK</sequence>
<gene>
    <name evidence="1" type="ORF">AN396_10575</name>
</gene>
<accession>A0ACC8X8T6</accession>
<proteinExistence type="predicted"/>